<dbReference type="Proteomes" id="UP001210678">
    <property type="component" value="Unassembled WGS sequence"/>
</dbReference>
<dbReference type="RefSeq" id="WP_272134006.1">
    <property type="nucleotide sequence ID" value="NZ_JAQLOI010000001.1"/>
</dbReference>
<proteinExistence type="predicted"/>
<reference evidence="1 2" key="1">
    <citation type="submission" date="2023-01" db="EMBL/GenBank/DDBJ databases">
        <title>Vibrio sp. KJ40-1 sp.nov, isolated from marine algae.</title>
        <authorList>
            <person name="Butt M."/>
            <person name="Kim J.M.J."/>
            <person name="Jeon C.O.C."/>
        </authorList>
    </citation>
    <scope>NUCLEOTIDE SEQUENCE [LARGE SCALE GENOMIC DNA]</scope>
    <source>
        <strain evidence="1 2">KJ40-1</strain>
    </source>
</reference>
<organism evidence="1 2">
    <name type="scientific">Vibrio algarum</name>
    <dbReference type="NCBI Taxonomy" id="3020714"/>
    <lineage>
        <taxon>Bacteria</taxon>
        <taxon>Pseudomonadati</taxon>
        <taxon>Pseudomonadota</taxon>
        <taxon>Gammaproteobacteria</taxon>
        <taxon>Vibrionales</taxon>
        <taxon>Vibrionaceae</taxon>
        <taxon>Vibrio</taxon>
    </lineage>
</organism>
<keyword evidence="2" id="KW-1185">Reference proteome</keyword>
<sequence>MQLPKTDISEQVTPAVINELQLGDHICAAVEQHRRADFSLLIAMFSEDVRETVSIQHLNLESKTESKLREELQVPKPVELRSNEHSYSKGARISEQFHQGGIQSARLQNGLNPDSLAYMTEHTHNLGEDVFRNLSFHSKRTLKRAPEPTISDHLYKKLVINQIESQIRQVA</sequence>
<dbReference type="EMBL" id="JAQLOI010000001">
    <property type="protein sequence ID" value="MDB1123437.1"/>
    <property type="molecule type" value="Genomic_DNA"/>
</dbReference>
<dbReference type="Pfam" id="PF11993">
    <property type="entry name" value="VC2046"/>
    <property type="match status" value="1"/>
</dbReference>
<protein>
    <submittedName>
        <fullName evidence="1">VC2046/SO_2500 family protein</fullName>
    </submittedName>
</protein>
<accession>A0ABT4YPW1</accession>
<name>A0ABT4YPW1_9VIBR</name>
<comment type="caution">
    <text evidence="1">The sequence shown here is derived from an EMBL/GenBank/DDBJ whole genome shotgun (WGS) entry which is preliminary data.</text>
</comment>
<gene>
    <name evidence="1" type="ORF">PGX00_07085</name>
</gene>
<evidence type="ECO:0000313" key="2">
    <source>
        <dbReference type="Proteomes" id="UP001210678"/>
    </source>
</evidence>
<evidence type="ECO:0000313" key="1">
    <source>
        <dbReference type="EMBL" id="MDB1123437.1"/>
    </source>
</evidence>
<dbReference type="InterPro" id="IPR021879">
    <property type="entry name" value="VC2046_fam"/>
</dbReference>